<dbReference type="InterPro" id="IPR005838">
    <property type="entry name" value="T3SS_IM_P"/>
</dbReference>
<proteinExistence type="inferred from homology"/>
<comment type="subcellular location">
    <subcellularLocation>
        <location evidence="1">Cell membrane</location>
        <topology evidence="1">Multi-pass membrane protein</topology>
    </subcellularLocation>
</comment>
<evidence type="ECO:0000256" key="4">
    <source>
        <dbReference type="ARBA" id="ARBA00022692"/>
    </source>
</evidence>
<dbReference type="Pfam" id="PF00813">
    <property type="entry name" value="FliP"/>
    <property type="match status" value="1"/>
</dbReference>
<comment type="similarity">
    <text evidence="2 7">Belongs to the FliP/MopC/SpaP family.</text>
</comment>
<evidence type="ECO:0000256" key="5">
    <source>
        <dbReference type="ARBA" id="ARBA00022989"/>
    </source>
</evidence>
<dbReference type="NCBIfam" id="NF009438">
    <property type="entry name" value="PRK12797.1"/>
    <property type="match status" value="1"/>
</dbReference>
<dbReference type="PROSITE" id="PS01061">
    <property type="entry name" value="FLIP_2"/>
    <property type="match status" value="1"/>
</dbReference>
<sequence length="221" mass="24023">MVSIPSVDPVSLLLVVLGLAVLPFAAMVVTSYAKIAVVLGLLRNAMGVQQVPPNMVLNGIALIVSCYIMAPILMDASRALTVGNAPQGTESNAQQVLAAADAAREPFRRFLAKHAHEREKRFFLKSAELIWPPEHAKQLKEDDLLVLAPAFLLTEMAAAFRIGFLLYLAFIIVDIVIANVLLAMGLSQVTPTNIAIPFKLLLFVVLDGWSRLIHGLVLTYK</sequence>
<evidence type="ECO:0000256" key="6">
    <source>
        <dbReference type="ARBA" id="ARBA00023136"/>
    </source>
</evidence>
<evidence type="ECO:0000256" key="1">
    <source>
        <dbReference type="ARBA" id="ARBA00004651"/>
    </source>
</evidence>
<dbReference type="Proteomes" id="UP001165541">
    <property type="component" value="Unassembled WGS sequence"/>
</dbReference>
<feature type="transmembrane region" description="Helical" evidence="7">
    <location>
        <begin position="55"/>
        <end position="74"/>
    </location>
</feature>
<dbReference type="PRINTS" id="PR01302">
    <property type="entry name" value="TYPE3IMPPROT"/>
</dbReference>
<protein>
    <submittedName>
        <fullName evidence="8">Type III secretion system export apparatus subunit SctR</fullName>
    </submittedName>
</protein>
<name>A0ABT0YRW0_9BURK</name>
<keyword evidence="4 7" id="KW-0812">Transmembrane</keyword>
<feature type="transmembrane region" description="Helical" evidence="7">
    <location>
        <begin position="198"/>
        <end position="220"/>
    </location>
</feature>
<dbReference type="PANTHER" id="PTHR30587:SF2">
    <property type="entry name" value="SURFACE PRESENTATION OF ANTIGENS PROTEIN SPAP"/>
    <property type="match status" value="1"/>
</dbReference>
<evidence type="ECO:0000256" key="3">
    <source>
        <dbReference type="ARBA" id="ARBA00022475"/>
    </source>
</evidence>
<dbReference type="EMBL" id="JAMKFE010000012">
    <property type="protein sequence ID" value="MCM5681487.1"/>
    <property type="molecule type" value="Genomic_DNA"/>
</dbReference>
<evidence type="ECO:0000256" key="2">
    <source>
        <dbReference type="ARBA" id="ARBA00006257"/>
    </source>
</evidence>
<dbReference type="InterPro" id="IPR005773">
    <property type="entry name" value="T3SS_YscR-like"/>
</dbReference>
<keyword evidence="9" id="KW-1185">Reference proteome</keyword>
<reference evidence="8" key="1">
    <citation type="submission" date="2022-05" db="EMBL/GenBank/DDBJ databases">
        <title>Schlegelella sp. nov., isolated from mangrove soil.</title>
        <authorList>
            <person name="Liu Y."/>
            <person name="Ge X."/>
            <person name="Liu W."/>
        </authorList>
    </citation>
    <scope>NUCLEOTIDE SEQUENCE</scope>
    <source>
        <strain evidence="8">S2-27</strain>
    </source>
</reference>
<keyword evidence="6 7" id="KW-0472">Membrane</keyword>
<keyword evidence="3 7" id="KW-1003">Cell membrane</keyword>
<accession>A0ABT0YRW0</accession>
<dbReference type="NCBIfam" id="TIGR01102">
    <property type="entry name" value="yscR"/>
    <property type="match status" value="1"/>
</dbReference>
<feature type="transmembrane region" description="Helical" evidence="7">
    <location>
        <begin position="12"/>
        <end position="35"/>
    </location>
</feature>
<comment type="caution">
    <text evidence="8">The sequence shown here is derived from an EMBL/GenBank/DDBJ whole genome shotgun (WGS) entry which is preliminary data.</text>
</comment>
<keyword evidence="5 7" id="KW-1133">Transmembrane helix</keyword>
<dbReference type="PANTHER" id="PTHR30587">
    <property type="entry name" value="FLAGELLAR BIOSYNTHETIC PROTEIN FLIP"/>
    <property type="match status" value="1"/>
</dbReference>
<evidence type="ECO:0000313" key="8">
    <source>
        <dbReference type="EMBL" id="MCM5681487.1"/>
    </source>
</evidence>
<evidence type="ECO:0000256" key="7">
    <source>
        <dbReference type="RuleBase" id="RU362070"/>
    </source>
</evidence>
<organism evidence="8 9">
    <name type="scientific">Caldimonas mangrovi</name>
    <dbReference type="NCBI Taxonomy" id="2944811"/>
    <lineage>
        <taxon>Bacteria</taxon>
        <taxon>Pseudomonadati</taxon>
        <taxon>Pseudomonadota</taxon>
        <taxon>Betaproteobacteria</taxon>
        <taxon>Burkholderiales</taxon>
        <taxon>Sphaerotilaceae</taxon>
        <taxon>Caldimonas</taxon>
    </lineage>
</organism>
<gene>
    <name evidence="8" type="primary">sctR</name>
    <name evidence="8" type="ORF">M8A51_18325</name>
</gene>
<dbReference type="RefSeq" id="WP_251779968.1">
    <property type="nucleotide sequence ID" value="NZ_JAMKFE010000012.1"/>
</dbReference>
<evidence type="ECO:0000313" key="9">
    <source>
        <dbReference type="Proteomes" id="UP001165541"/>
    </source>
</evidence>
<feature type="transmembrane region" description="Helical" evidence="7">
    <location>
        <begin position="164"/>
        <end position="186"/>
    </location>
</feature>